<dbReference type="GO" id="GO:1902670">
    <property type="term" value="F:carbon dioxide binding"/>
    <property type="evidence" value="ECO:0007669"/>
    <property type="project" value="TreeGrafter"/>
</dbReference>
<dbReference type="PANTHER" id="PTHR35177">
    <property type="entry name" value="HYDROGENASE MATURATION FACTOR HYBG"/>
    <property type="match status" value="1"/>
</dbReference>
<evidence type="ECO:0000313" key="3">
    <source>
        <dbReference type="EMBL" id="OXC74854.1"/>
    </source>
</evidence>
<dbReference type="PRINTS" id="PR00445">
    <property type="entry name" value="HUPFHYPC"/>
</dbReference>
<dbReference type="Pfam" id="PF01455">
    <property type="entry name" value="HupF_HypC"/>
    <property type="match status" value="1"/>
</dbReference>
<reference evidence="4" key="1">
    <citation type="submission" date="2017-01" db="EMBL/GenBank/DDBJ databases">
        <title>Genome Analysis of Deinococcus marmoris KOPRI26562.</title>
        <authorList>
            <person name="Kim J.H."/>
            <person name="Oh H.-M."/>
        </authorList>
    </citation>
    <scope>NUCLEOTIDE SEQUENCE [LARGE SCALE GENOMIC DNA]</scope>
    <source>
        <strain evidence="4">PAMC 26633</strain>
    </source>
</reference>
<dbReference type="GO" id="GO:0005506">
    <property type="term" value="F:iron ion binding"/>
    <property type="evidence" value="ECO:0007669"/>
    <property type="project" value="TreeGrafter"/>
</dbReference>
<dbReference type="GO" id="GO:0051604">
    <property type="term" value="P:protein maturation"/>
    <property type="evidence" value="ECO:0007669"/>
    <property type="project" value="TreeGrafter"/>
</dbReference>
<dbReference type="SUPFAM" id="SSF159127">
    <property type="entry name" value="HupF/HypC-like"/>
    <property type="match status" value="1"/>
</dbReference>
<name>A0A226WUJ7_CABSO</name>
<accession>A0A226WUJ7</accession>
<sequence>MCLGIPGQIVEISDADNNLALVDVGGVQRIINIAFIVDDERPPSACVGDWVLVHVGFAMSRLDEAEAMRTLSLLRELGEAQAEMAAMMEGGGEPPPPDASNHHDGARND</sequence>
<evidence type="ECO:0000256" key="1">
    <source>
        <dbReference type="ARBA" id="ARBA00006018"/>
    </source>
</evidence>
<evidence type="ECO:0000256" key="2">
    <source>
        <dbReference type="SAM" id="MobiDB-lite"/>
    </source>
</evidence>
<dbReference type="RefSeq" id="WP_089163688.1">
    <property type="nucleotide sequence ID" value="NZ_MTHB01000200.1"/>
</dbReference>
<proteinExistence type="inferred from homology"/>
<feature type="compositionally biased region" description="Basic and acidic residues" evidence="2">
    <location>
        <begin position="100"/>
        <end position="109"/>
    </location>
</feature>
<dbReference type="OrthoDB" id="9806017at2"/>
<dbReference type="NCBIfam" id="TIGR00074">
    <property type="entry name" value="hypC_hupF"/>
    <property type="match status" value="1"/>
</dbReference>
<evidence type="ECO:0000313" key="4">
    <source>
        <dbReference type="Proteomes" id="UP000214720"/>
    </source>
</evidence>
<comment type="similarity">
    <text evidence="1">Belongs to the HupF/HypC family.</text>
</comment>
<dbReference type="InterPro" id="IPR001109">
    <property type="entry name" value="Hydrogenase_HupF/HypC"/>
</dbReference>
<dbReference type="Proteomes" id="UP000214720">
    <property type="component" value="Unassembled WGS sequence"/>
</dbReference>
<dbReference type="EMBL" id="MTHB01000200">
    <property type="protein sequence ID" value="OXC74854.1"/>
    <property type="molecule type" value="Genomic_DNA"/>
</dbReference>
<dbReference type="PANTHER" id="PTHR35177:SF2">
    <property type="entry name" value="HYDROGENASE MATURATION FACTOR HYBG"/>
    <property type="match status" value="1"/>
</dbReference>
<dbReference type="AlphaFoldDB" id="A0A226WUJ7"/>
<dbReference type="Gene3D" id="2.30.30.140">
    <property type="match status" value="1"/>
</dbReference>
<comment type="caution">
    <text evidence="3">The sequence shown here is derived from an EMBL/GenBank/DDBJ whole genome shotgun (WGS) entry which is preliminary data.</text>
</comment>
<dbReference type="InterPro" id="IPR019812">
    <property type="entry name" value="Hydgase_assmbl_chp_CS"/>
</dbReference>
<dbReference type="PROSITE" id="PS01097">
    <property type="entry name" value="HUPF_HYPC"/>
    <property type="match status" value="1"/>
</dbReference>
<gene>
    <name evidence="3" type="ORF">BSU04_29790</name>
</gene>
<dbReference type="FunFam" id="2.30.30.140:FF:000022">
    <property type="entry name" value="Hydrogenase assembly chaperone HybG"/>
    <property type="match status" value="1"/>
</dbReference>
<organism evidence="3 4">
    <name type="scientific">Caballeronia sordidicola</name>
    <name type="common">Burkholderia sordidicola</name>
    <dbReference type="NCBI Taxonomy" id="196367"/>
    <lineage>
        <taxon>Bacteria</taxon>
        <taxon>Pseudomonadati</taxon>
        <taxon>Pseudomonadota</taxon>
        <taxon>Betaproteobacteria</taxon>
        <taxon>Burkholderiales</taxon>
        <taxon>Burkholderiaceae</taxon>
        <taxon>Caballeronia</taxon>
    </lineage>
</organism>
<protein>
    <submittedName>
        <fullName evidence="3">[NiFe] hydrogenase metallocenter assembly protein HypC</fullName>
    </submittedName>
</protein>
<feature type="region of interest" description="Disordered" evidence="2">
    <location>
        <begin position="86"/>
        <end position="109"/>
    </location>
</feature>